<feature type="compositionally biased region" description="Polar residues" evidence="1">
    <location>
        <begin position="7"/>
        <end position="21"/>
    </location>
</feature>
<feature type="region of interest" description="Disordered" evidence="1">
    <location>
        <begin position="1"/>
        <end position="21"/>
    </location>
</feature>
<dbReference type="AlphaFoldDB" id="A0A133VK23"/>
<gene>
    <name evidence="2" type="ORF">AKJ51_02850</name>
</gene>
<reference evidence="2 3" key="1">
    <citation type="journal article" date="2016" name="Sci. Rep.">
        <title>Metabolic traits of an uncultured archaeal lineage -MSBL1- from brine pools of the Red Sea.</title>
        <authorList>
            <person name="Mwirichia R."/>
            <person name="Alam I."/>
            <person name="Rashid M."/>
            <person name="Vinu M."/>
            <person name="Ba-Alawi W."/>
            <person name="Anthony Kamau A."/>
            <person name="Kamanda Ngugi D."/>
            <person name="Goker M."/>
            <person name="Klenk H.P."/>
            <person name="Bajic V."/>
            <person name="Stingl U."/>
        </authorList>
    </citation>
    <scope>NUCLEOTIDE SEQUENCE [LARGE SCALE GENOMIC DNA]</scope>
    <source>
        <strain evidence="2">SCGC-AAA382A20</strain>
    </source>
</reference>
<dbReference type="EMBL" id="LHYE01000030">
    <property type="protein sequence ID" value="KXB06784.1"/>
    <property type="molecule type" value="Genomic_DNA"/>
</dbReference>
<accession>A0A133VK23</accession>
<evidence type="ECO:0000313" key="2">
    <source>
        <dbReference type="EMBL" id="KXB06784.1"/>
    </source>
</evidence>
<keyword evidence="3" id="KW-1185">Reference proteome</keyword>
<evidence type="ECO:0000256" key="1">
    <source>
        <dbReference type="SAM" id="MobiDB-lite"/>
    </source>
</evidence>
<organism evidence="2 3">
    <name type="scientific">candidate division MSBL1 archaeon SCGC-AAA382A20</name>
    <dbReference type="NCBI Taxonomy" id="1698280"/>
    <lineage>
        <taxon>Archaea</taxon>
        <taxon>Methanobacteriati</taxon>
        <taxon>Methanobacteriota</taxon>
        <taxon>candidate division MSBL1</taxon>
    </lineage>
</organism>
<name>A0A133VK23_9EURY</name>
<protein>
    <submittedName>
        <fullName evidence="2">Uncharacterized protein</fullName>
    </submittedName>
</protein>
<proteinExistence type="predicted"/>
<evidence type="ECO:0000313" key="3">
    <source>
        <dbReference type="Proteomes" id="UP000070263"/>
    </source>
</evidence>
<comment type="caution">
    <text evidence="2">The sequence shown here is derived from an EMBL/GenBank/DDBJ whole genome shotgun (WGS) entry which is preliminary data.</text>
</comment>
<dbReference type="Proteomes" id="UP000070263">
    <property type="component" value="Unassembled WGS sequence"/>
</dbReference>
<sequence length="85" mass="9775">MKVDKQPVQQPTTGSKVQSVTPSFLGQQIRKESAKFEMGGCFLENVDFEFRGRLETVQKHYFGSFGQQLKKREIFVFGGVWVEEL</sequence>